<keyword evidence="7 12" id="KW-0808">Transferase</keyword>
<keyword evidence="10 12" id="KW-0289">Folate biosynthesis</keyword>
<dbReference type="CDD" id="cd00739">
    <property type="entry name" value="DHPS"/>
    <property type="match status" value="1"/>
</dbReference>
<dbReference type="PROSITE" id="PS00792">
    <property type="entry name" value="DHPS_1"/>
    <property type="match status" value="1"/>
</dbReference>
<dbReference type="GO" id="GO:0004156">
    <property type="term" value="F:dihydropteroate synthase activity"/>
    <property type="evidence" value="ECO:0007669"/>
    <property type="project" value="UniProtKB-EC"/>
</dbReference>
<dbReference type="InterPro" id="IPR011005">
    <property type="entry name" value="Dihydropteroate_synth-like_sf"/>
</dbReference>
<comment type="pathway">
    <text evidence="3 12">Cofactor biosynthesis; tetrahydrofolate biosynthesis; 7,8-dihydrofolate from 2-amino-4-hydroxy-6-hydroxymethyl-7,8-dihydropteridine diphosphate and 4-aminobenzoate: step 1/2.</text>
</comment>
<dbReference type="PROSITE" id="PS50972">
    <property type="entry name" value="PTERIN_BINDING"/>
    <property type="match status" value="1"/>
</dbReference>
<dbReference type="PANTHER" id="PTHR20941:SF1">
    <property type="entry name" value="FOLIC ACID SYNTHESIS PROTEIN FOL1"/>
    <property type="match status" value="1"/>
</dbReference>
<dbReference type="PROSITE" id="PS00793">
    <property type="entry name" value="DHPS_2"/>
    <property type="match status" value="1"/>
</dbReference>
<evidence type="ECO:0000256" key="1">
    <source>
        <dbReference type="ARBA" id="ARBA00000012"/>
    </source>
</evidence>
<reference evidence="14 15" key="1">
    <citation type="journal article" date="2014" name="PLoS ONE">
        <title>The first complete genome sequence of the class fimbriimonadia in the phylum armatimonadetes.</title>
        <authorList>
            <person name="Hu Z.Y."/>
            <person name="Wang Y.Z."/>
            <person name="Im W.T."/>
            <person name="Wang S.Y."/>
            <person name="Zhao G.P."/>
            <person name="Zheng H.J."/>
            <person name="Quan Z.X."/>
        </authorList>
    </citation>
    <scope>NUCLEOTIDE SEQUENCE [LARGE SCALE GENOMIC DNA]</scope>
    <source>
        <strain evidence="14">Gsoil 348</strain>
    </source>
</reference>
<dbReference type="Proteomes" id="UP000027982">
    <property type="component" value="Chromosome"/>
</dbReference>
<comment type="catalytic activity">
    <reaction evidence="1">
        <text>(7,8-dihydropterin-6-yl)methyl diphosphate + 4-aminobenzoate = 7,8-dihydropteroate + diphosphate</text>
        <dbReference type="Rhea" id="RHEA:19949"/>
        <dbReference type="ChEBI" id="CHEBI:17836"/>
        <dbReference type="ChEBI" id="CHEBI:17839"/>
        <dbReference type="ChEBI" id="CHEBI:33019"/>
        <dbReference type="ChEBI" id="CHEBI:72950"/>
        <dbReference type="EC" id="2.5.1.15"/>
    </reaction>
</comment>
<organism evidence="14 15">
    <name type="scientific">Fimbriimonas ginsengisoli Gsoil 348</name>
    <dbReference type="NCBI Taxonomy" id="661478"/>
    <lineage>
        <taxon>Bacteria</taxon>
        <taxon>Bacillati</taxon>
        <taxon>Armatimonadota</taxon>
        <taxon>Fimbriimonadia</taxon>
        <taxon>Fimbriimonadales</taxon>
        <taxon>Fimbriimonadaceae</taxon>
        <taxon>Fimbriimonas</taxon>
    </lineage>
</organism>
<comment type="similarity">
    <text evidence="4 12">Belongs to the DHPS family.</text>
</comment>
<dbReference type="PANTHER" id="PTHR20941">
    <property type="entry name" value="FOLATE SYNTHESIS PROTEINS"/>
    <property type="match status" value="1"/>
</dbReference>
<dbReference type="GO" id="GO:0046654">
    <property type="term" value="P:tetrahydrofolate biosynthetic process"/>
    <property type="evidence" value="ECO:0007669"/>
    <property type="project" value="UniProtKB-UniPathway"/>
</dbReference>
<keyword evidence="9 12" id="KW-0460">Magnesium</keyword>
<evidence type="ECO:0000256" key="4">
    <source>
        <dbReference type="ARBA" id="ARBA00009503"/>
    </source>
</evidence>
<evidence type="ECO:0000313" key="14">
    <source>
        <dbReference type="EMBL" id="AIE86756.1"/>
    </source>
</evidence>
<comment type="cofactor">
    <cofactor evidence="2 12">
        <name>Mg(2+)</name>
        <dbReference type="ChEBI" id="CHEBI:18420"/>
    </cofactor>
</comment>
<dbReference type="eggNOG" id="COG0294">
    <property type="taxonomic scope" value="Bacteria"/>
</dbReference>
<dbReference type="KEGG" id="fgi:OP10G_3388"/>
<proteinExistence type="inferred from homology"/>
<dbReference type="OrthoDB" id="9811744at2"/>
<sequence length="273" mass="29253">MKLLLMGILNVTPDSFSDGGRYQNASDAVRFALQMIEDGADLIDVGGESTRPRAEPVSLDDELRRVLPVVEELSAGGIQVSVDTMKPEVARRALAAGARVINDVTALREPEMREICAGAECTVCLMHMKGEPRTMQESPAYEDVVSEVREFLLGAAHQAEAAGVKREKIWLDPGIGFGKTVEHNLALLRNLDKLVETGYPVLVGVSRKSFLGKFSGTGVLPVEERLPGTLAAQVLAQAQGARIIRAHDVLEARRAIDVASAILGYPAGSISAV</sequence>
<feature type="domain" description="Pterin-binding" evidence="13">
    <location>
        <begin position="3"/>
        <end position="257"/>
    </location>
</feature>
<evidence type="ECO:0000256" key="10">
    <source>
        <dbReference type="ARBA" id="ARBA00022909"/>
    </source>
</evidence>
<evidence type="ECO:0000256" key="2">
    <source>
        <dbReference type="ARBA" id="ARBA00001946"/>
    </source>
</evidence>
<dbReference type="SUPFAM" id="SSF51717">
    <property type="entry name" value="Dihydropteroate synthetase-like"/>
    <property type="match status" value="1"/>
</dbReference>
<evidence type="ECO:0000256" key="12">
    <source>
        <dbReference type="RuleBase" id="RU361205"/>
    </source>
</evidence>
<name>A0A068NTI4_FIMGI</name>
<protein>
    <recommendedName>
        <fullName evidence="6 12">Dihydropteroate synthase</fullName>
        <shortName evidence="12">DHPS</shortName>
        <ecNumber evidence="5 12">2.5.1.15</ecNumber>
    </recommendedName>
    <alternativeName>
        <fullName evidence="11 12">Dihydropteroate pyrophosphorylase</fullName>
    </alternativeName>
</protein>
<dbReference type="GO" id="GO:0046656">
    <property type="term" value="P:folic acid biosynthetic process"/>
    <property type="evidence" value="ECO:0007669"/>
    <property type="project" value="UniProtKB-KW"/>
</dbReference>
<dbReference type="RefSeq" id="WP_025229307.1">
    <property type="nucleotide sequence ID" value="NZ_CP007139.1"/>
</dbReference>
<evidence type="ECO:0000256" key="6">
    <source>
        <dbReference type="ARBA" id="ARBA00016919"/>
    </source>
</evidence>
<gene>
    <name evidence="14" type="ORF">OP10G_3388</name>
</gene>
<dbReference type="InterPro" id="IPR000489">
    <property type="entry name" value="Pterin-binding_dom"/>
</dbReference>
<evidence type="ECO:0000259" key="13">
    <source>
        <dbReference type="PROSITE" id="PS50972"/>
    </source>
</evidence>
<dbReference type="InterPro" id="IPR006390">
    <property type="entry name" value="DHP_synth_dom"/>
</dbReference>
<evidence type="ECO:0000313" key="15">
    <source>
        <dbReference type="Proteomes" id="UP000027982"/>
    </source>
</evidence>
<dbReference type="FunFam" id="3.20.20.20:FF:000006">
    <property type="entry name" value="Dihydropteroate synthase"/>
    <property type="match status" value="1"/>
</dbReference>
<dbReference type="GO" id="GO:0005829">
    <property type="term" value="C:cytosol"/>
    <property type="evidence" value="ECO:0007669"/>
    <property type="project" value="TreeGrafter"/>
</dbReference>
<evidence type="ECO:0000256" key="9">
    <source>
        <dbReference type="ARBA" id="ARBA00022842"/>
    </source>
</evidence>
<comment type="function">
    <text evidence="12">Catalyzes the condensation of para-aminobenzoate (pABA) with 6-hydroxymethyl-7,8-dihydropterin diphosphate (DHPt-PP) to form 7,8-dihydropteroate (H2Pte), the immediate precursor of folate derivatives.</text>
</comment>
<evidence type="ECO:0000256" key="5">
    <source>
        <dbReference type="ARBA" id="ARBA00012458"/>
    </source>
</evidence>
<accession>A0A068NTI4</accession>
<dbReference type="InterPro" id="IPR045031">
    <property type="entry name" value="DHP_synth-like"/>
</dbReference>
<evidence type="ECO:0000256" key="8">
    <source>
        <dbReference type="ARBA" id="ARBA00022723"/>
    </source>
</evidence>
<keyword evidence="8 12" id="KW-0479">Metal-binding</keyword>
<dbReference type="Pfam" id="PF00809">
    <property type="entry name" value="Pterin_bind"/>
    <property type="match status" value="1"/>
</dbReference>
<dbReference type="AlphaFoldDB" id="A0A068NTI4"/>
<keyword evidence="15" id="KW-1185">Reference proteome</keyword>
<evidence type="ECO:0000256" key="7">
    <source>
        <dbReference type="ARBA" id="ARBA00022679"/>
    </source>
</evidence>
<dbReference type="EC" id="2.5.1.15" evidence="5 12"/>
<dbReference type="GO" id="GO:0046872">
    <property type="term" value="F:metal ion binding"/>
    <property type="evidence" value="ECO:0007669"/>
    <property type="project" value="UniProtKB-KW"/>
</dbReference>
<dbReference type="HOGENOM" id="CLU_008023_0_2_0"/>
<evidence type="ECO:0000256" key="11">
    <source>
        <dbReference type="ARBA" id="ARBA00030193"/>
    </source>
</evidence>
<dbReference type="EMBL" id="CP007139">
    <property type="protein sequence ID" value="AIE86756.1"/>
    <property type="molecule type" value="Genomic_DNA"/>
</dbReference>
<dbReference type="NCBIfam" id="TIGR01496">
    <property type="entry name" value="DHPS"/>
    <property type="match status" value="1"/>
</dbReference>
<evidence type="ECO:0000256" key="3">
    <source>
        <dbReference type="ARBA" id="ARBA00004763"/>
    </source>
</evidence>
<dbReference type="UniPathway" id="UPA00077">
    <property type="reaction ID" value="UER00156"/>
</dbReference>
<dbReference type="Gene3D" id="3.20.20.20">
    <property type="entry name" value="Dihydropteroate synthase-like"/>
    <property type="match status" value="1"/>
</dbReference>
<dbReference type="STRING" id="661478.OP10G_3388"/>